<reference evidence="2" key="1">
    <citation type="submission" date="2022-04" db="EMBL/GenBank/DDBJ databases">
        <title>Carnegiea gigantea Genome sequencing and assembly v2.</title>
        <authorList>
            <person name="Copetti D."/>
            <person name="Sanderson M.J."/>
            <person name="Burquez A."/>
            <person name="Wojciechowski M.F."/>
        </authorList>
    </citation>
    <scope>NUCLEOTIDE SEQUENCE</scope>
    <source>
        <strain evidence="2">SGP5-SGP5p</strain>
        <tissue evidence="2">Aerial part</tissue>
    </source>
</reference>
<evidence type="ECO:0000313" key="2">
    <source>
        <dbReference type="EMBL" id="KAJ8423077.1"/>
    </source>
</evidence>
<comment type="caution">
    <text evidence="2">The sequence shown here is derived from an EMBL/GenBank/DDBJ whole genome shotgun (WGS) entry which is preliminary data.</text>
</comment>
<dbReference type="AlphaFoldDB" id="A0A9Q1JG09"/>
<protein>
    <submittedName>
        <fullName evidence="2">Uncharacterized protein</fullName>
    </submittedName>
</protein>
<feature type="region of interest" description="Disordered" evidence="1">
    <location>
        <begin position="111"/>
        <end position="132"/>
    </location>
</feature>
<evidence type="ECO:0000256" key="1">
    <source>
        <dbReference type="SAM" id="MobiDB-lite"/>
    </source>
</evidence>
<dbReference type="Proteomes" id="UP001153076">
    <property type="component" value="Unassembled WGS sequence"/>
</dbReference>
<gene>
    <name evidence="2" type="ORF">Cgig2_003583</name>
</gene>
<accession>A0A9Q1JG09</accession>
<proteinExistence type="predicted"/>
<dbReference type="EMBL" id="JAKOGI010002062">
    <property type="protein sequence ID" value="KAJ8423077.1"/>
    <property type="molecule type" value="Genomic_DNA"/>
</dbReference>
<organism evidence="2 3">
    <name type="scientific">Carnegiea gigantea</name>
    <dbReference type="NCBI Taxonomy" id="171969"/>
    <lineage>
        <taxon>Eukaryota</taxon>
        <taxon>Viridiplantae</taxon>
        <taxon>Streptophyta</taxon>
        <taxon>Embryophyta</taxon>
        <taxon>Tracheophyta</taxon>
        <taxon>Spermatophyta</taxon>
        <taxon>Magnoliopsida</taxon>
        <taxon>eudicotyledons</taxon>
        <taxon>Gunneridae</taxon>
        <taxon>Pentapetalae</taxon>
        <taxon>Caryophyllales</taxon>
        <taxon>Cactineae</taxon>
        <taxon>Cactaceae</taxon>
        <taxon>Cactoideae</taxon>
        <taxon>Echinocereeae</taxon>
        <taxon>Carnegiea</taxon>
    </lineage>
</organism>
<keyword evidence="3" id="KW-1185">Reference proteome</keyword>
<evidence type="ECO:0000313" key="3">
    <source>
        <dbReference type="Proteomes" id="UP001153076"/>
    </source>
</evidence>
<sequence>MAEYVIRHFTWDRLRFAFPPLPLQKDFQALYPSYELAVAKEAVAMEVARRYAHDSQVPYMVPVIFYGMIIDDAAELGLSHRLTMNVVMWAMRKLEWSPVEAWLEDNDQRLQRAQASHPADSPANPVLADGPSRGRTSSFLSFRDTVQAVEYVMDNLRWSKRETLSLCPNLLPWNCSAYYPEFSHIVAM</sequence>
<name>A0A9Q1JG09_9CARY</name>